<dbReference type="InterPro" id="IPR050344">
    <property type="entry name" value="Peptidase_M1_aminopeptidases"/>
</dbReference>
<proteinExistence type="predicted"/>
<feature type="domain" description="Peptidase M1 membrane alanine aminopeptidase" evidence="2">
    <location>
        <begin position="41"/>
        <end position="152"/>
    </location>
</feature>
<dbReference type="OrthoDB" id="10031169at2759"/>
<dbReference type="Pfam" id="PF01433">
    <property type="entry name" value="Peptidase_M1"/>
    <property type="match status" value="1"/>
</dbReference>
<dbReference type="GO" id="GO:0043171">
    <property type="term" value="P:peptide catabolic process"/>
    <property type="evidence" value="ECO:0007669"/>
    <property type="project" value="TreeGrafter"/>
</dbReference>
<sequence>MRKFFSQACDRIYRLVKFVRVFCFLLSFYHVLFRSRRCPVQWFGNLVTLNWWDDLWLNEGFASFIESIGVNHVHPEWGMDEQFLLDDMQKVLTSDSLSTSRPVFQPVYYPNEINEIFDPISYNKGAAVLRMMESFMGRNAFRLGLKHLIYEVKSEFLIFSQVISWNSSAYLAMWCQDELHSHTLHD</sequence>
<dbReference type="GO" id="GO:0005615">
    <property type="term" value="C:extracellular space"/>
    <property type="evidence" value="ECO:0007669"/>
    <property type="project" value="TreeGrafter"/>
</dbReference>
<dbReference type="AlphaFoldDB" id="A0A183AZ28"/>
<dbReference type="InterPro" id="IPR027268">
    <property type="entry name" value="Peptidase_M4/M1_CTD_sf"/>
</dbReference>
<organism evidence="5">
    <name type="scientific">Echinostoma caproni</name>
    <dbReference type="NCBI Taxonomy" id="27848"/>
    <lineage>
        <taxon>Eukaryota</taxon>
        <taxon>Metazoa</taxon>
        <taxon>Spiralia</taxon>
        <taxon>Lophotrochozoa</taxon>
        <taxon>Platyhelminthes</taxon>
        <taxon>Trematoda</taxon>
        <taxon>Digenea</taxon>
        <taxon>Plagiorchiida</taxon>
        <taxon>Echinostomata</taxon>
        <taxon>Echinostomatoidea</taxon>
        <taxon>Echinostomatidae</taxon>
        <taxon>Echinostoma</taxon>
    </lineage>
</organism>
<dbReference type="EMBL" id="UZAN01052402">
    <property type="protein sequence ID" value="VDP89472.1"/>
    <property type="molecule type" value="Genomic_DNA"/>
</dbReference>
<evidence type="ECO:0000313" key="5">
    <source>
        <dbReference type="WBParaSite" id="ECPE_0001224901-mRNA-1"/>
    </source>
</evidence>
<protein>
    <submittedName>
        <fullName evidence="5">Peptidase_M1 domain-containing protein</fullName>
    </submittedName>
</protein>
<dbReference type="PANTHER" id="PTHR11533:SF299">
    <property type="entry name" value="AMINOPEPTIDASE"/>
    <property type="match status" value="1"/>
</dbReference>
<dbReference type="GO" id="GO:0016020">
    <property type="term" value="C:membrane"/>
    <property type="evidence" value="ECO:0007669"/>
    <property type="project" value="TreeGrafter"/>
</dbReference>
<dbReference type="SUPFAM" id="SSF55486">
    <property type="entry name" value="Metalloproteases ('zincins'), catalytic domain"/>
    <property type="match status" value="1"/>
</dbReference>
<keyword evidence="1" id="KW-0812">Transmembrane</keyword>
<dbReference type="GO" id="GO:0042277">
    <property type="term" value="F:peptide binding"/>
    <property type="evidence" value="ECO:0007669"/>
    <property type="project" value="TreeGrafter"/>
</dbReference>
<evidence type="ECO:0000256" key="1">
    <source>
        <dbReference type="SAM" id="Phobius"/>
    </source>
</evidence>
<dbReference type="WBParaSite" id="ECPE_0001224901-mRNA-1">
    <property type="protein sequence ID" value="ECPE_0001224901-mRNA-1"/>
    <property type="gene ID" value="ECPE_0001224901"/>
</dbReference>
<keyword evidence="4" id="KW-1185">Reference proteome</keyword>
<name>A0A183AZ28_9TREM</name>
<dbReference type="GO" id="GO:0070006">
    <property type="term" value="F:metalloaminopeptidase activity"/>
    <property type="evidence" value="ECO:0007669"/>
    <property type="project" value="TreeGrafter"/>
</dbReference>
<feature type="transmembrane region" description="Helical" evidence="1">
    <location>
        <begin position="12"/>
        <end position="32"/>
    </location>
</feature>
<dbReference type="GO" id="GO:0005737">
    <property type="term" value="C:cytoplasm"/>
    <property type="evidence" value="ECO:0007669"/>
    <property type="project" value="TreeGrafter"/>
</dbReference>
<evidence type="ECO:0000259" key="2">
    <source>
        <dbReference type="Pfam" id="PF01433"/>
    </source>
</evidence>
<dbReference type="GO" id="GO:0008270">
    <property type="term" value="F:zinc ion binding"/>
    <property type="evidence" value="ECO:0007669"/>
    <property type="project" value="InterPro"/>
</dbReference>
<dbReference type="Gene3D" id="1.10.390.10">
    <property type="entry name" value="Neutral Protease Domain 2"/>
    <property type="match status" value="1"/>
</dbReference>
<evidence type="ECO:0000313" key="3">
    <source>
        <dbReference type="EMBL" id="VDP89472.1"/>
    </source>
</evidence>
<dbReference type="Proteomes" id="UP000272942">
    <property type="component" value="Unassembled WGS sequence"/>
</dbReference>
<reference evidence="5" key="1">
    <citation type="submission" date="2016-06" db="UniProtKB">
        <authorList>
            <consortium name="WormBaseParasite"/>
        </authorList>
    </citation>
    <scope>IDENTIFICATION</scope>
</reference>
<keyword evidence="1" id="KW-0472">Membrane</keyword>
<reference evidence="3 4" key="2">
    <citation type="submission" date="2018-11" db="EMBL/GenBank/DDBJ databases">
        <authorList>
            <consortium name="Pathogen Informatics"/>
        </authorList>
    </citation>
    <scope>NUCLEOTIDE SEQUENCE [LARGE SCALE GENOMIC DNA]</scope>
    <source>
        <strain evidence="3 4">Egypt</strain>
    </source>
</reference>
<evidence type="ECO:0000313" key="4">
    <source>
        <dbReference type="Proteomes" id="UP000272942"/>
    </source>
</evidence>
<dbReference type="InterPro" id="IPR014782">
    <property type="entry name" value="Peptidase_M1_dom"/>
</dbReference>
<gene>
    <name evidence="3" type="ORF">ECPE_LOCUS12213</name>
</gene>
<dbReference type="PANTHER" id="PTHR11533">
    <property type="entry name" value="PROTEASE M1 ZINC METALLOPROTEASE"/>
    <property type="match status" value="1"/>
</dbReference>
<dbReference type="GO" id="GO:0006508">
    <property type="term" value="P:proteolysis"/>
    <property type="evidence" value="ECO:0007669"/>
    <property type="project" value="TreeGrafter"/>
</dbReference>
<accession>A0A183AZ28</accession>
<keyword evidence="1" id="KW-1133">Transmembrane helix</keyword>